<keyword evidence="2" id="KW-0963">Cytoplasm</keyword>
<dbReference type="RefSeq" id="WP_116845782.1">
    <property type="nucleotide sequence ID" value="NZ_QTJU01000001.1"/>
</dbReference>
<dbReference type="Proteomes" id="UP000261284">
    <property type="component" value="Unassembled WGS sequence"/>
</dbReference>
<dbReference type="AlphaFoldDB" id="A0A3E1NQ20"/>
<keyword evidence="4" id="KW-0378">Hydrolase</keyword>
<dbReference type="SUPFAM" id="SSF52096">
    <property type="entry name" value="ClpP/crotonase"/>
    <property type="match status" value="1"/>
</dbReference>
<dbReference type="PANTHER" id="PTHR10381">
    <property type="entry name" value="ATP-DEPENDENT CLP PROTEASE PROTEOLYTIC SUBUNIT"/>
    <property type="match status" value="1"/>
</dbReference>
<dbReference type="InterPro" id="IPR029045">
    <property type="entry name" value="ClpP/crotonase-like_dom_sf"/>
</dbReference>
<dbReference type="EMBL" id="QTJU01000001">
    <property type="protein sequence ID" value="RFM30026.1"/>
    <property type="molecule type" value="Genomic_DNA"/>
</dbReference>
<dbReference type="PANTHER" id="PTHR10381:SF70">
    <property type="entry name" value="ATP-DEPENDENT CLP PROTEASE PROTEOLYTIC SUBUNIT"/>
    <property type="match status" value="1"/>
</dbReference>
<evidence type="ECO:0000313" key="8">
    <source>
        <dbReference type="Proteomes" id="UP000261284"/>
    </source>
</evidence>
<evidence type="ECO:0000256" key="1">
    <source>
        <dbReference type="ARBA" id="ARBA00007039"/>
    </source>
</evidence>
<dbReference type="Gene3D" id="3.90.226.10">
    <property type="entry name" value="2-enoyl-CoA Hydratase, Chain A, domain 1"/>
    <property type="match status" value="1"/>
</dbReference>
<evidence type="ECO:0000256" key="3">
    <source>
        <dbReference type="ARBA" id="ARBA00022670"/>
    </source>
</evidence>
<keyword evidence="3 7" id="KW-0645">Protease</keyword>
<gene>
    <name evidence="7" type="ORF">DXN05_03380</name>
</gene>
<dbReference type="GO" id="GO:0004252">
    <property type="term" value="F:serine-type endopeptidase activity"/>
    <property type="evidence" value="ECO:0007669"/>
    <property type="project" value="InterPro"/>
</dbReference>
<proteinExistence type="inferred from homology"/>
<dbReference type="NCBIfam" id="NF045542">
    <property type="entry name" value="Clp_rel_HeadMat"/>
    <property type="match status" value="1"/>
</dbReference>
<dbReference type="CDD" id="cd07016">
    <property type="entry name" value="S14_ClpP_1"/>
    <property type="match status" value="1"/>
</dbReference>
<dbReference type="Pfam" id="PF00574">
    <property type="entry name" value="CLP_protease"/>
    <property type="match status" value="1"/>
</dbReference>
<dbReference type="OrthoDB" id="9806592at2"/>
<keyword evidence="8" id="KW-1185">Reference proteome</keyword>
<keyword evidence="5" id="KW-0720">Serine protease</keyword>
<sequence length="374" mass="41119">MTPQLHCFTFSLANQSNDVLDINIDGDIVDAPTQELLREFWGDETSVSFRSFRNQIDAAKPKELNVNVNSGGGHVGDAMAMHDYLVELQSKGVKVNTKGIGIVASAATYIVMASKNSSMSENSWFMIHNVSGGIWGDVNIIENYAKTMRKFNNQIRDFYANATGQEPEQISAQMNKETWMTGKEAKEKGFVKNVTGQATFKNSIKPEHWQYANKSVLTAYNSFIQSNNSNMDLKKIEEAVSAGLQNVLEKLGLSNKKDDAAVTDAFKGFTDSLVNTLKDQVPTDEKIQELVNQAVGNALKEVPESFKNAITEATKNAVTKEDLTKSITDLSNTLTAALAGKLGNKTKVDETGNQARKINPRNRFSGAKVWSDEA</sequence>
<dbReference type="GO" id="GO:0006515">
    <property type="term" value="P:protein quality control for misfolded or incompletely synthesized proteins"/>
    <property type="evidence" value="ECO:0007669"/>
    <property type="project" value="TreeGrafter"/>
</dbReference>
<comment type="caution">
    <text evidence="7">The sequence shown here is derived from an EMBL/GenBank/DDBJ whole genome shotgun (WGS) entry which is preliminary data.</text>
</comment>
<evidence type="ECO:0000313" key="7">
    <source>
        <dbReference type="EMBL" id="RFM30026.1"/>
    </source>
</evidence>
<dbReference type="GO" id="GO:0004176">
    <property type="term" value="F:ATP-dependent peptidase activity"/>
    <property type="evidence" value="ECO:0007669"/>
    <property type="project" value="InterPro"/>
</dbReference>
<reference evidence="7 8" key="1">
    <citation type="submission" date="2018-08" db="EMBL/GenBank/DDBJ databases">
        <title>Chitinophagaceae sp. K23C18032701, a novel bacterium isolated from forest soil.</title>
        <authorList>
            <person name="Wang C."/>
        </authorList>
    </citation>
    <scope>NUCLEOTIDE SEQUENCE [LARGE SCALE GENOMIC DNA]</scope>
    <source>
        <strain evidence="7 8">K23C18032701</strain>
    </source>
</reference>
<evidence type="ECO:0000256" key="6">
    <source>
        <dbReference type="RuleBase" id="RU003567"/>
    </source>
</evidence>
<comment type="similarity">
    <text evidence="1 6">Belongs to the peptidase S14 family.</text>
</comment>
<evidence type="ECO:0000256" key="5">
    <source>
        <dbReference type="ARBA" id="ARBA00022825"/>
    </source>
</evidence>
<organism evidence="7 8">
    <name type="scientific">Deminuibacter soli</name>
    <dbReference type="NCBI Taxonomy" id="2291815"/>
    <lineage>
        <taxon>Bacteria</taxon>
        <taxon>Pseudomonadati</taxon>
        <taxon>Bacteroidota</taxon>
        <taxon>Chitinophagia</taxon>
        <taxon>Chitinophagales</taxon>
        <taxon>Chitinophagaceae</taxon>
        <taxon>Deminuibacter</taxon>
    </lineage>
</organism>
<dbReference type="GO" id="GO:0009368">
    <property type="term" value="C:endopeptidase Clp complex"/>
    <property type="evidence" value="ECO:0007669"/>
    <property type="project" value="TreeGrafter"/>
</dbReference>
<dbReference type="InterPro" id="IPR023562">
    <property type="entry name" value="ClpP/TepA"/>
</dbReference>
<evidence type="ECO:0000256" key="2">
    <source>
        <dbReference type="ARBA" id="ARBA00022490"/>
    </source>
</evidence>
<dbReference type="InterPro" id="IPR001907">
    <property type="entry name" value="ClpP"/>
</dbReference>
<dbReference type="PRINTS" id="PR00127">
    <property type="entry name" value="CLPPROTEASEP"/>
</dbReference>
<dbReference type="GO" id="GO:0051117">
    <property type="term" value="F:ATPase binding"/>
    <property type="evidence" value="ECO:0007669"/>
    <property type="project" value="TreeGrafter"/>
</dbReference>
<protein>
    <recommendedName>
        <fullName evidence="6">ATP-dependent Clp protease proteolytic subunit</fullName>
    </recommendedName>
</protein>
<evidence type="ECO:0000256" key="4">
    <source>
        <dbReference type="ARBA" id="ARBA00022801"/>
    </source>
</evidence>
<accession>A0A3E1NQ20</accession>
<name>A0A3E1NQ20_9BACT</name>